<keyword evidence="9" id="KW-1185">Reference proteome</keyword>
<comment type="caution">
    <text evidence="8">The sequence shown here is derived from an EMBL/GenBank/DDBJ whole genome shotgun (WGS) entry which is preliminary data.</text>
</comment>
<proteinExistence type="predicted"/>
<evidence type="ECO:0000256" key="3">
    <source>
        <dbReference type="ARBA" id="ARBA00022692"/>
    </source>
</evidence>
<feature type="transmembrane region" description="Helical" evidence="7">
    <location>
        <begin position="835"/>
        <end position="857"/>
    </location>
</feature>
<feature type="region of interest" description="Disordered" evidence="6">
    <location>
        <begin position="1"/>
        <end position="139"/>
    </location>
</feature>
<dbReference type="CDD" id="cd13124">
    <property type="entry name" value="MATE_SpoVB_like"/>
    <property type="match status" value="1"/>
</dbReference>
<dbReference type="Proteomes" id="UP000004465">
    <property type="component" value="Unassembled WGS sequence"/>
</dbReference>
<feature type="transmembrane region" description="Helical" evidence="7">
    <location>
        <begin position="869"/>
        <end position="890"/>
    </location>
</feature>
<dbReference type="STRING" id="883111.HMPREF9706_00012"/>
<sequence>MTEGQNNENSNENQNLKDSYLNPKYDRYATIEFTSEDLKRIRRPNPQPLDQDYFSHDWEEETKKEQDGQLDESSMAFQEDRSSSSSLMEEQYHKYFSQKSSETSCHDEESDHLTFQEEEAKEVSKSNDEEHNLEAREEKDLVALANELEDSLELDIDDELYQRHHFEENDVSDSTDQNPFEYQSITSQLREESIQHRQQHNQPGFFQKLLQTIFIRREEMNDGEDYDDWEEDSLSWEVEGEDPVLLDQESEKEATDSKTEDVQESVDSNREQLDDSMVTGSESDEELVSENEKKEETEEINSDQIIVNENSLEDEVDKVPAELSTSEEGIELKVPTDSEIYLADESSELDNQMYSDEDLERIAKDLPDFSEIEDDLPKTTLAEKLKARLYQEMDQLRFKSQEALVKAKDKIEEIPIFSDDKEEIKSNKYHSSKQIPLDNPSKEMEFREEVINEVEDVEDSDESEPEILLTQEEMNLEHPEEVSSLMPDQSDNQSDAYDLAEKVSQATASYQEPLLSDQILDEGLSMTEVNQFEEHSDQEDSRRFVSGVTWMTFGKMFSRIIGALYVIPWATWLGQDYTHANALYAVGYTPYAFFLAIATAGFPGAVAKQIAYYNSKKEFKVSDQIFKYALIIMLISGILASAIFFFAAPALAGHSSTDDPKAAVIVIRSLAPALLILPTMSLIRGYFQGFNNLAPFALSEVIEQIIRVCYLLVATFLITQTYHGSVTSAVAHSTFAAFVGALVALMYLLFKYWRHQPTMEKLKAVSKDQVQVDFQESMVLIIKDSIPFILLGSGIILAQIVDTYTFKQILVRTSILLNSEISQLFGAMNLDVNKLVMIVVSLAVAMASSTIPAVSAKYAKGDVNKTGELVKNIVLVFSFVMLPASVGMAMVADNLYPFFYPTGIEQGPSLLVTGSFMAIALGAYTVLATILQSMNYRRYAVSMLFIGILIKLILQFPMVALFQANGAMSATAIAFTVTSITMWMKIWRIIKIRDRYFVGDLIRIVIATLVMAIGAKGWNRALNALMDPVGRGLTFLQILIVVIMAIIIYASIMALFGMLSIVIGDYRSDLQKRMTFHK</sequence>
<keyword evidence="4 7" id="KW-1133">Transmembrane helix</keyword>
<evidence type="ECO:0000256" key="5">
    <source>
        <dbReference type="ARBA" id="ARBA00023136"/>
    </source>
</evidence>
<keyword evidence="5 7" id="KW-0472">Membrane</keyword>
<evidence type="ECO:0000313" key="9">
    <source>
        <dbReference type="Proteomes" id="UP000004465"/>
    </source>
</evidence>
<dbReference type="PATRIC" id="fig|883111.3.peg.11"/>
<dbReference type="EMBL" id="AGZD01000001">
    <property type="protein sequence ID" value="EKB56029.1"/>
    <property type="molecule type" value="Genomic_DNA"/>
</dbReference>
<feature type="compositionally biased region" description="Acidic residues" evidence="6">
    <location>
        <begin position="223"/>
        <end position="248"/>
    </location>
</feature>
<organism evidence="8 9">
    <name type="scientific">Facklamia hominis CCUG 36813</name>
    <dbReference type="NCBI Taxonomy" id="883111"/>
    <lineage>
        <taxon>Bacteria</taxon>
        <taxon>Bacillati</taxon>
        <taxon>Bacillota</taxon>
        <taxon>Bacilli</taxon>
        <taxon>Lactobacillales</taxon>
        <taxon>Aerococcaceae</taxon>
        <taxon>Facklamia</taxon>
    </lineage>
</organism>
<dbReference type="HOGENOM" id="CLU_009344_0_0_9"/>
<evidence type="ECO:0000256" key="4">
    <source>
        <dbReference type="ARBA" id="ARBA00022989"/>
    </source>
</evidence>
<feature type="compositionally biased region" description="Basic and acidic residues" evidence="6">
    <location>
        <begin position="249"/>
        <end position="273"/>
    </location>
</feature>
<feature type="compositionally biased region" description="Basic and acidic residues" evidence="6">
    <location>
        <begin position="53"/>
        <end position="67"/>
    </location>
</feature>
<dbReference type="PANTHER" id="PTHR30250">
    <property type="entry name" value="PST FAMILY PREDICTED COLANIC ACID TRANSPORTER"/>
    <property type="match status" value="1"/>
</dbReference>
<keyword evidence="2" id="KW-1003">Cell membrane</keyword>
<evidence type="ECO:0000313" key="8">
    <source>
        <dbReference type="EMBL" id="EKB56029.1"/>
    </source>
</evidence>
<feature type="transmembrane region" description="Helical" evidence="7">
    <location>
        <begin position="662"/>
        <end position="683"/>
    </location>
</feature>
<dbReference type="InterPro" id="IPR050833">
    <property type="entry name" value="Poly_Biosynth_Transport"/>
</dbReference>
<feature type="transmembrane region" description="Helical" evidence="7">
    <location>
        <begin position="588"/>
        <end position="607"/>
    </location>
</feature>
<dbReference type="InterPro" id="IPR002797">
    <property type="entry name" value="Polysacc_synth"/>
</dbReference>
<protein>
    <submittedName>
        <fullName evidence="8">Uncharacterized protein</fullName>
    </submittedName>
</protein>
<feature type="region of interest" description="Disordered" evidence="6">
    <location>
        <begin position="425"/>
        <end position="444"/>
    </location>
</feature>
<evidence type="ECO:0000256" key="2">
    <source>
        <dbReference type="ARBA" id="ARBA00022475"/>
    </source>
</evidence>
<gene>
    <name evidence="8" type="ORF">HMPREF9706_00012</name>
</gene>
<name>K1MJE1_9LACT</name>
<feature type="transmembrane region" description="Helical" evidence="7">
    <location>
        <begin position="910"/>
        <end position="927"/>
    </location>
</feature>
<dbReference type="PANTHER" id="PTHR30250:SF21">
    <property type="entry name" value="LIPID II FLIPPASE MURJ"/>
    <property type="match status" value="1"/>
</dbReference>
<feature type="region of interest" description="Disordered" evidence="6">
    <location>
        <begin position="223"/>
        <end position="329"/>
    </location>
</feature>
<feature type="transmembrane region" description="Helical" evidence="7">
    <location>
        <begin position="786"/>
        <end position="806"/>
    </location>
</feature>
<feature type="transmembrane region" description="Helical" evidence="7">
    <location>
        <begin position="939"/>
        <end position="960"/>
    </location>
</feature>
<feature type="compositionally biased region" description="Basic and acidic residues" evidence="6">
    <location>
        <begin position="121"/>
        <end position="139"/>
    </location>
</feature>
<feature type="transmembrane region" description="Helical" evidence="7">
    <location>
        <begin position="1035"/>
        <end position="1064"/>
    </location>
</feature>
<evidence type="ECO:0000256" key="1">
    <source>
        <dbReference type="ARBA" id="ARBA00004651"/>
    </source>
</evidence>
<feature type="transmembrane region" description="Helical" evidence="7">
    <location>
        <begin position="996"/>
        <end position="1015"/>
    </location>
</feature>
<feature type="transmembrane region" description="Helical" evidence="7">
    <location>
        <begin position="704"/>
        <end position="723"/>
    </location>
</feature>
<evidence type="ECO:0000256" key="7">
    <source>
        <dbReference type="SAM" id="Phobius"/>
    </source>
</evidence>
<dbReference type="OrthoDB" id="9775950at2"/>
<feature type="transmembrane region" description="Helical" evidence="7">
    <location>
        <begin position="966"/>
        <end position="984"/>
    </location>
</feature>
<feature type="compositionally biased region" description="Low complexity" evidence="6">
    <location>
        <begin position="1"/>
        <end position="14"/>
    </location>
</feature>
<keyword evidence="3 7" id="KW-0812">Transmembrane</keyword>
<evidence type="ECO:0000256" key="6">
    <source>
        <dbReference type="SAM" id="MobiDB-lite"/>
    </source>
</evidence>
<reference evidence="8 9" key="1">
    <citation type="submission" date="2012-07" db="EMBL/GenBank/DDBJ databases">
        <title>The Genome Sequence of Facklamia hominis CCUG 36813.</title>
        <authorList>
            <consortium name="The Broad Institute Genome Sequencing Platform"/>
            <person name="Earl A."/>
            <person name="Ward D."/>
            <person name="Feldgarden M."/>
            <person name="Gevers D."/>
            <person name="Huys G."/>
            <person name="Walker B."/>
            <person name="Young S.K."/>
            <person name="Zeng Q."/>
            <person name="Gargeya S."/>
            <person name="Fitzgerald M."/>
            <person name="Haas B."/>
            <person name="Abouelleil A."/>
            <person name="Alvarado L."/>
            <person name="Arachchi H.M."/>
            <person name="Berlin A.M."/>
            <person name="Chapman S.B."/>
            <person name="Goldberg J."/>
            <person name="Griggs A."/>
            <person name="Gujja S."/>
            <person name="Hansen M."/>
            <person name="Howarth C."/>
            <person name="Imamovic A."/>
            <person name="Larimer J."/>
            <person name="McCowen C."/>
            <person name="Montmayeur A."/>
            <person name="Murphy C."/>
            <person name="Neiman D."/>
            <person name="Pearson M."/>
            <person name="Priest M."/>
            <person name="Roberts A."/>
            <person name="Saif S."/>
            <person name="Shea T."/>
            <person name="Sisk P."/>
            <person name="Sykes S."/>
            <person name="Wortman J."/>
            <person name="Nusbaum C."/>
            <person name="Birren B."/>
        </authorList>
    </citation>
    <scope>NUCLEOTIDE SEQUENCE [LARGE SCALE GENOMIC DNA]</scope>
    <source>
        <strain evidence="8 9">CCUG 36813</strain>
    </source>
</reference>
<dbReference type="GO" id="GO:0005886">
    <property type="term" value="C:plasma membrane"/>
    <property type="evidence" value="ECO:0007669"/>
    <property type="project" value="UniProtKB-SubCell"/>
</dbReference>
<dbReference type="Pfam" id="PF01943">
    <property type="entry name" value="Polysacc_synt"/>
    <property type="match status" value="1"/>
</dbReference>
<accession>K1MJE1</accession>
<feature type="transmembrane region" description="Helical" evidence="7">
    <location>
        <begin position="628"/>
        <end position="650"/>
    </location>
</feature>
<feature type="compositionally biased region" description="Basic and acidic residues" evidence="6">
    <location>
        <begin position="104"/>
        <end position="115"/>
    </location>
</feature>
<dbReference type="AlphaFoldDB" id="K1MJE1"/>
<comment type="subcellular location">
    <subcellularLocation>
        <location evidence="1">Cell membrane</location>
        <topology evidence="1">Multi-pass membrane protein</topology>
    </subcellularLocation>
</comment>
<dbReference type="RefSeq" id="WP_006907311.1">
    <property type="nucleotide sequence ID" value="NZ_JH932292.1"/>
</dbReference>
<feature type="transmembrane region" description="Helical" evidence="7">
    <location>
        <begin position="729"/>
        <end position="750"/>
    </location>
</feature>
<dbReference type="InterPro" id="IPR024923">
    <property type="entry name" value="PG_synth_SpoVB"/>
</dbReference>